<evidence type="ECO:0000256" key="8">
    <source>
        <dbReference type="PROSITE-ProRule" id="PRU00267"/>
    </source>
</evidence>
<dbReference type="Pfam" id="PF09011">
    <property type="entry name" value="HMG_box_2"/>
    <property type="match status" value="1"/>
</dbReference>
<feature type="compositionally biased region" description="Low complexity" evidence="9">
    <location>
        <begin position="166"/>
        <end position="180"/>
    </location>
</feature>
<proteinExistence type="inferred from homology"/>
<reference evidence="11" key="2">
    <citation type="submission" date="2022-10" db="EMBL/GenBank/DDBJ databases">
        <authorList>
            <consortium name="ENA_rothamsted_submissions"/>
            <consortium name="culmorum"/>
            <person name="King R."/>
        </authorList>
    </citation>
    <scope>NUCLEOTIDE SEQUENCE</scope>
</reference>
<reference evidence="11" key="1">
    <citation type="submission" date="2022-01" db="EMBL/GenBank/DDBJ databases">
        <authorList>
            <person name="King R."/>
        </authorList>
    </citation>
    <scope>NUCLEOTIDE SEQUENCE</scope>
</reference>
<dbReference type="SMART" id="SM00398">
    <property type="entry name" value="HMG"/>
    <property type="match status" value="2"/>
</dbReference>
<evidence type="ECO:0000256" key="4">
    <source>
        <dbReference type="ARBA" id="ARBA00022454"/>
    </source>
</evidence>
<dbReference type="CDD" id="cd21978">
    <property type="entry name" value="HMG-box_HMGB_rpt1"/>
    <property type="match status" value="1"/>
</dbReference>
<dbReference type="Pfam" id="PF00505">
    <property type="entry name" value="HMG_box"/>
    <property type="match status" value="1"/>
</dbReference>
<dbReference type="InterPro" id="IPR009071">
    <property type="entry name" value="HMG_box_dom"/>
</dbReference>
<dbReference type="SUPFAM" id="SSF47095">
    <property type="entry name" value="HMG-box"/>
    <property type="match status" value="2"/>
</dbReference>
<comment type="subcellular location">
    <subcellularLocation>
        <location evidence="2">Chromosome</location>
    </subcellularLocation>
    <subcellularLocation>
        <location evidence="1">Nucleus</location>
    </subcellularLocation>
</comment>
<dbReference type="GO" id="GO:0003677">
    <property type="term" value="F:DNA binding"/>
    <property type="evidence" value="ECO:0007669"/>
    <property type="project" value="UniProtKB-UniRule"/>
</dbReference>
<sequence>MSDQHRGGAWGAREDAVWWPGTITADQNNLHHQQIINQHHQQNHMQQQQQQQIHQVVVQQTQALNDAVRNNSTTSSVASQQLFSYKMASSFPSTNVATSNAAYDYRLGMGATQGMNVTSSPGTQWWYTAAGQNALENLQQAQQQQQQQQQQQAQQQQQQQQQHQQQVNQQTQSQQHQSQNLHNVHSSPASNQTHVQQNVNQNQNNQIAAKMNRGKAQDAKPRGRMTAYAFFVQTCREEHKKKHPEESVIFAEFSRKCAERWKTMLDKEKKRFHEMAEKDKQRYDMEMSNYVPPKGVVVGRGKKRKHQKDPNAPKRSLSAFFWFCHDERNKVKALNPEYGVGDIAKELGRKWSDCDPETKSKYEAMADKDKQRYEKEMTDYKLKCRNIQQGIPPPNHIPQQQVNSQIHHDDEDSGDEDGDGGGED</sequence>
<dbReference type="InterPro" id="IPR017967">
    <property type="entry name" value="HMG_boxA_CS"/>
</dbReference>
<protein>
    <recommendedName>
        <fullName evidence="10">HMG box domain-containing protein</fullName>
    </recommendedName>
</protein>
<evidence type="ECO:0000256" key="5">
    <source>
        <dbReference type="ARBA" id="ARBA00022737"/>
    </source>
</evidence>
<gene>
    <name evidence="11" type="ORF">CHIRRI_LOCUS2306</name>
</gene>
<keyword evidence="4" id="KW-0158">Chromosome</keyword>
<dbReference type="FunFam" id="1.10.30.10:FF:000016">
    <property type="entry name" value="FACT complex subunit SSRP1"/>
    <property type="match status" value="1"/>
</dbReference>
<feature type="compositionally biased region" description="Polar residues" evidence="9">
    <location>
        <begin position="181"/>
        <end position="194"/>
    </location>
</feature>
<evidence type="ECO:0000313" key="11">
    <source>
        <dbReference type="EMBL" id="CAG9799337.1"/>
    </source>
</evidence>
<keyword evidence="7 8" id="KW-0539">Nucleus</keyword>
<dbReference type="OrthoDB" id="1919336at2759"/>
<feature type="region of interest" description="Disordered" evidence="9">
    <location>
        <begin position="385"/>
        <end position="424"/>
    </location>
</feature>
<keyword evidence="6 8" id="KW-0238">DNA-binding</keyword>
<evidence type="ECO:0000256" key="1">
    <source>
        <dbReference type="ARBA" id="ARBA00004123"/>
    </source>
</evidence>
<dbReference type="FunFam" id="1.10.30.10:FF:000013">
    <property type="entry name" value="High mobility group protein B3"/>
    <property type="match status" value="1"/>
</dbReference>
<dbReference type="GO" id="GO:0005694">
    <property type="term" value="C:chromosome"/>
    <property type="evidence" value="ECO:0007669"/>
    <property type="project" value="UniProtKB-SubCell"/>
</dbReference>
<dbReference type="PANTHER" id="PTHR48112:SF32">
    <property type="entry name" value="HIGH MOBILITY GROUP PROTEIN B3"/>
    <property type="match status" value="1"/>
</dbReference>
<feature type="DNA-binding region" description="HMG box" evidence="8">
    <location>
        <begin position="313"/>
        <end position="381"/>
    </location>
</feature>
<dbReference type="PROSITE" id="PS00353">
    <property type="entry name" value="HMG_BOX_1"/>
    <property type="match status" value="1"/>
</dbReference>
<keyword evidence="5" id="KW-0677">Repeat</keyword>
<dbReference type="GO" id="GO:0005634">
    <property type="term" value="C:nucleus"/>
    <property type="evidence" value="ECO:0007669"/>
    <property type="project" value="UniProtKB-SubCell"/>
</dbReference>
<feature type="DNA-binding region" description="HMG box" evidence="8">
    <location>
        <begin position="221"/>
        <end position="291"/>
    </location>
</feature>
<feature type="region of interest" description="Disordered" evidence="9">
    <location>
        <begin position="294"/>
        <end position="313"/>
    </location>
</feature>
<feature type="region of interest" description="Disordered" evidence="9">
    <location>
        <begin position="166"/>
        <end position="194"/>
    </location>
</feature>
<evidence type="ECO:0000256" key="7">
    <source>
        <dbReference type="ARBA" id="ARBA00023242"/>
    </source>
</evidence>
<dbReference type="InterPro" id="IPR036910">
    <property type="entry name" value="HMG_box_dom_sf"/>
</dbReference>
<evidence type="ECO:0000259" key="10">
    <source>
        <dbReference type="PROSITE" id="PS50118"/>
    </source>
</evidence>
<feature type="compositionally biased region" description="Acidic residues" evidence="9">
    <location>
        <begin position="411"/>
        <end position="424"/>
    </location>
</feature>
<keyword evidence="12" id="KW-1185">Reference proteome</keyword>
<dbReference type="CDD" id="cd01390">
    <property type="entry name" value="HMG-box_NHP6-like"/>
    <property type="match status" value="1"/>
</dbReference>
<dbReference type="PANTHER" id="PTHR48112">
    <property type="entry name" value="HIGH MOBILITY GROUP PROTEIN DSP1"/>
    <property type="match status" value="1"/>
</dbReference>
<comment type="similarity">
    <text evidence="3">Belongs to the HMGB family.</text>
</comment>
<name>A0A9N9RLB9_9DIPT</name>
<dbReference type="Gene3D" id="1.10.30.10">
    <property type="entry name" value="High mobility group box domain"/>
    <property type="match status" value="2"/>
</dbReference>
<dbReference type="PRINTS" id="PR00886">
    <property type="entry name" value="HIGHMOBLTY12"/>
</dbReference>
<dbReference type="AlphaFoldDB" id="A0A9N9RLB9"/>
<organism evidence="11 12">
    <name type="scientific">Chironomus riparius</name>
    <dbReference type="NCBI Taxonomy" id="315576"/>
    <lineage>
        <taxon>Eukaryota</taxon>
        <taxon>Metazoa</taxon>
        <taxon>Ecdysozoa</taxon>
        <taxon>Arthropoda</taxon>
        <taxon>Hexapoda</taxon>
        <taxon>Insecta</taxon>
        <taxon>Pterygota</taxon>
        <taxon>Neoptera</taxon>
        <taxon>Endopterygota</taxon>
        <taxon>Diptera</taxon>
        <taxon>Nematocera</taxon>
        <taxon>Chironomoidea</taxon>
        <taxon>Chironomidae</taxon>
        <taxon>Chironominae</taxon>
        <taxon>Chironomus</taxon>
    </lineage>
</organism>
<evidence type="ECO:0000256" key="9">
    <source>
        <dbReference type="SAM" id="MobiDB-lite"/>
    </source>
</evidence>
<evidence type="ECO:0000313" key="12">
    <source>
        <dbReference type="Proteomes" id="UP001153620"/>
    </source>
</evidence>
<accession>A0A9N9RLB9</accession>
<dbReference type="EMBL" id="OU895877">
    <property type="protein sequence ID" value="CAG9799337.1"/>
    <property type="molecule type" value="Genomic_DNA"/>
</dbReference>
<feature type="domain" description="HMG box" evidence="10">
    <location>
        <begin position="221"/>
        <end position="291"/>
    </location>
</feature>
<dbReference type="PROSITE" id="PS50118">
    <property type="entry name" value="HMG_BOX_2"/>
    <property type="match status" value="2"/>
</dbReference>
<dbReference type="Proteomes" id="UP001153620">
    <property type="component" value="Chromosome 1"/>
</dbReference>
<evidence type="ECO:0000256" key="6">
    <source>
        <dbReference type="ARBA" id="ARBA00023125"/>
    </source>
</evidence>
<feature type="domain" description="HMG box" evidence="10">
    <location>
        <begin position="313"/>
        <end position="381"/>
    </location>
</feature>
<dbReference type="InterPro" id="IPR050342">
    <property type="entry name" value="HMGB"/>
</dbReference>
<evidence type="ECO:0000256" key="2">
    <source>
        <dbReference type="ARBA" id="ARBA00004286"/>
    </source>
</evidence>
<evidence type="ECO:0000256" key="3">
    <source>
        <dbReference type="ARBA" id="ARBA00008774"/>
    </source>
</evidence>